<feature type="transmembrane region" description="Helical" evidence="2">
    <location>
        <begin position="46"/>
        <end position="69"/>
    </location>
</feature>
<dbReference type="GO" id="GO:0005881">
    <property type="term" value="C:cytoplasmic microtubule"/>
    <property type="evidence" value="ECO:0007669"/>
    <property type="project" value="TreeGrafter"/>
</dbReference>
<evidence type="ECO:0000256" key="1">
    <source>
        <dbReference type="ARBA" id="ARBA00008573"/>
    </source>
</evidence>
<accession>A0A8C4QSS8</accession>
<dbReference type="PANTHER" id="PTHR12300">
    <property type="entry name" value="HVA22-LIKE PROTEINS"/>
    <property type="match status" value="1"/>
</dbReference>
<evidence type="ECO:0000256" key="3">
    <source>
        <dbReference type="SAM" id="MobiDB-lite"/>
    </source>
</evidence>
<dbReference type="GO" id="GO:0008017">
    <property type="term" value="F:microtubule binding"/>
    <property type="evidence" value="ECO:0007669"/>
    <property type="project" value="TreeGrafter"/>
</dbReference>
<protein>
    <recommendedName>
        <fullName evidence="2">Receptor expression-enhancing protein</fullName>
    </recommendedName>
</protein>
<proteinExistence type="inferred from homology"/>
<evidence type="ECO:0000313" key="4">
    <source>
        <dbReference type="Ensembl" id="ENSEBUP00000019332.1"/>
    </source>
</evidence>
<dbReference type="Pfam" id="PF03134">
    <property type="entry name" value="TB2_DP1_HVA22"/>
    <property type="match status" value="1"/>
</dbReference>
<reference evidence="4" key="1">
    <citation type="submission" date="2025-08" db="UniProtKB">
        <authorList>
            <consortium name="Ensembl"/>
        </authorList>
    </citation>
    <scope>IDENTIFICATION</scope>
</reference>
<keyword evidence="5" id="KW-1185">Reference proteome</keyword>
<dbReference type="PANTHER" id="PTHR12300:SF117">
    <property type="entry name" value="LP05237P-RELATED"/>
    <property type="match status" value="1"/>
</dbReference>
<organism evidence="4 5">
    <name type="scientific">Eptatretus burgeri</name>
    <name type="common">Inshore hagfish</name>
    <dbReference type="NCBI Taxonomy" id="7764"/>
    <lineage>
        <taxon>Eukaryota</taxon>
        <taxon>Metazoa</taxon>
        <taxon>Chordata</taxon>
        <taxon>Craniata</taxon>
        <taxon>Vertebrata</taxon>
        <taxon>Cyclostomata</taxon>
        <taxon>Myxini</taxon>
        <taxon>Myxiniformes</taxon>
        <taxon>Myxinidae</taxon>
        <taxon>Eptatretinae</taxon>
        <taxon>Eptatretus</taxon>
    </lineage>
</organism>
<feature type="compositionally biased region" description="Basic and acidic residues" evidence="3">
    <location>
        <begin position="197"/>
        <end position="212"/>
    </location>
</feature>
<comment type="caution">
    <text evidence="2">Lacks conserved residue(s) required for the propagation of feature annotation.</text>
</comment>
<keyword evidence="2" id="KW-0812">Transmembrane</keyword>
<feature type="region of interest" description="Disordered" evidence="3">
    <location>
        <begin position="160"/>
        <end position="263"/>
    </location>
</feature>
<dbReference type="Ensembl" id="ENSEBUT00000019908.1">
    <property type="protein sequence ID" value="ENSEBUP00000019332.1"/>
    <property type="gene ID" value="ENSEBUG00000012026.1"/>
</dbReference>
<evidence type="ECO:0000256" key="2">
    <source>
        <dbReference type="RuleBase" id="RU362006"/>
    </source>
</evidence>
<dbReference type="InterPro" id="IPR004345">
    <property type="entry name" value="TB2_DP1_HVA22"/>
</dbReference>
<dbReference type="GO" id="GO:0005789">
    <property type="term" value="C:endoplasmic reticulum membrane"/>
    <property type="evidence" value="ECO:0007669"/>
    <property type="project" value="TreeGrafter"/>
</dbReference>
<dbReference type="GO" id="GO:0071786">
    <property type="term" value="P:endoplasmic reticulum tubular network organization"/>
    <property type="evidence" value="ECO:0007669"/>
    <property type="project" value="TreeGrafter"/>
</dbReference>
<evidence type="ECO:0000313" key="5">
    <source>
        <dbReference type="Proteomes" id="UP000694388"/>
    </source>
</evidence>
<name>A0A8C4QSS8_EPTBU</name>
<comment type="similarity">
    <text evidence="1 2">Belongs to the DP1 family.</text>
</comment>
<feature type="compositionally biased region" description="Basic and acidic residues" evidence="3">
    <location>
        <begin position="167"/>
        <end position="181"/>
    </location>
</feature>
<reference evidence="4" key="2">
    <citation type="submission" date="2025-09" db="UniProtKB">
        <authorList>
            <consortium name="Ensembl"/>
        </authorList>
    </citation>
    <scope>IDENTIFICATION</scope>
</reference>
<comment type="subcellular location">
    <subcellularLocation>
        <location evidence="2">Membrane</location>
        <topology evidence="2">Multi-pass membrane protein</topology>
    </subcellularLocation>
</comment>
<keyword evidence="2" id="KW-0472">Membrane</keyword>
<dbReference type="Proteomes" id="UP000694388">
    <property type="component" value="Unplaced"/>
</dbReference>
<dbReference type="AlphaFoldDB" id="A0A8C4QSS8"/>
<sequence length="263" mass="29742">MAGHPSAEIAACQTHVQRLVFGTLYPAYSSYKAVKTKNVREYVKWMMYWIVFAIFTAVETFTDLLLAWFPFYYEMKIMFVVWLLSPYTKGSSVLYRKFVHPTLSSKEKEIDEYIVQARERGYDTVMQFGRRGLNIAATAAASAAAKGALAERLRSFSMHDLTLIPEDQPRGGRSARGEGRTRPASMLDPIQDSDEPDFSRSEGDPAEVKTDQSDEEVIEQALPKRTQSLRTTKSSRVVTRESTNRAAKTKTRKKAMSTGQEPL</sequence>
<keyword evidence="2" id="KW-1133">Transmembrane helix</keyword>
<feature type="compositionally biased region" description="Polar residues" evidence="3">
    <location>
        <begin position="225"/>
        <end position="237"/>
    </location>
</feature>
<dbReference type="GO" id="GO:0071782">
    <property type="term" value="C:endoplasmic reticulum tubular network"/>
    <property type="evidence" value="ECO:0007669"/>
    <property type="project" value="TreeGrafter"/>
</dbReference>
<dbReference type="GeneTree" id="ENSGT00940000160001"/>